<dbReference type="Gene3D" id="3.20.20.80">
    <property type="entry name" value="Glycosidases"/>
    <property type="match status" value="2"/>
</dbReference>
<comment type="subcellular location">
    <subcellularLocation>
        <location evidence="1">Cell membrane</location>
        <topology evidence="1">Single-pass membrane protein</topology>
    </subcellularLocation>
</comment>
<dbReference type="PANTHER" id="PTHR10353">
    <property type="entry name" value="GLYCOSYL HYDROLASE"/>
    <property type="match status" value="1"/>
</dbReference>
<dbReference type="InterPro" id="IPR017853">
    <property type="entry name" value="GH"/>
</dbReference>
<dbReference type="GO" id="GO:0005975">
    <property type="term" value="P:carbohydrate metabolic process"/>
    <property type="evidence" value="ECO:0007669"/>
    <property type="project" value="InterPro"/>
</dbReference>
<dbReference type="GO" id="GO:0017134">
    <property type="term" value="F:fibroblast growth factor binding"/>
    <property type="evidence" value="ECO:0007669"/>
    <property type="project" value="TreeGrafter"/>
</dbReference>
<dbReference type="FunFam" id="3.20.20.80:FF:000042">
    <property type="entry name" value="Klotho"/>
    <property type="match status" value="1"/>
</dbReference>
<evidence type="ECO:0000256" key="3">
    <source>
        <dbReference type="ARBA" id="ARBA00022692"/>
    </source>
</evidence>
<evidence type="ECO:0000313" key="12">
    <source>
        <dbReference type="Proteomes" id="UP000694569"/>
    </source>
</evidence>
<dbReference type="OrthoDB" id="65569at2759"/>
<feature type="transmembrane region" description="Helical" evidence="9">
    <location>
        <begin position="952"/>
        <end position="974"/>
    </location>
</feature>
<keyword evidence="7" id="KW-0325">Glycoprotein</keyword>
<dbReference type="Ensembl" id="ENSLLET00000048729.1">
    <property type="protein sequence ID" value="ENSLLEP00000046880.1"/>
    <property type="gene ID" value="ENSLLEG00000029671.1"/>
</dbReference>
<dbReference type="Proteomes" id="UP000694569">
    <property type="component" value="Unplaced"/>
</dbReference>
<keyword evidence="12" id="KW-1185">Reference proteome</keyword>
<dbReference type="PANTHER" id="PTHR10353:SF10">
    <property type="entry name" value="KLOTHO"/>
    <property type="match status" value="1"/>
</dbReference>
<keyword evidence="6 9" id="KW-0472">Membrane</keyword>
<reference evidence="11" key="2">
    <citation type="submission" date="2025-09" db="UniProtKB">
        <authorList>
            <consortium name="Ensembl"/>
        </authorList>
    </citation>
    <scope>IDENTIFICATION</scope>
</reference>
<evidence type="ECO:0000256" key="7">
    <source>
        <dbReference type="ARBA" id="ARBA00023180"/>
    </source>
</evidence>
<accession>A0A8C5R4P7</accession>
<evidence type="ECO:0000256" key="5">
    <source>
        <dbReference type="ARBA" id="ARBA00022989"/>
    </source>
</evidence>
<dbReference type="PROSITE" id="PS00653">
    <property type="entry name" value="GLYCOSYL_HYDROL_F1_2"/>
    <property type="match status" value="1"/>
</dbReference>
<keyword evidence="10" id="KW-0732">Signal</keyword>
<dbReference type="GO" id="GO:0004553">
    <property type="term" value="F:hydrolase activity, hydrolyzing O-glycosyl compounds"/>
    <property type="evidence" value="ECO:0007669"/>
    <property type="project" value="InterPro"/>
</dbReference>
<evidence type="ECO:0000256" key="2">
    <source>
        <dbReference type="ARBA" id="ARBA00022475"/>
    </source>
</evidence>
<name>A0A8C5R4P7_9ANUR</name>
<gene>
    <name evidence="11" type="primary">KL</name>
</gene>
<dbReference type="InterPro" id="IPR033132">
    <property type="entry name" value="GH_1_N_CS"/>
</dbReference>
<dbReference type="InterPro" id="IPR001360">
    <property type="entry name" value="Glyco_hydro_1"/>
</dbReference>
<dbReference type="AlphaFoldDB" id="A0A8C5R4P7"/>
<keyword evidence="5 9" id="KW-1133">Transmembrane helix</keyword>
<feature type="signal peptide" evidence="10">
    <location>
        <begin position="1"/>
        <end position="18"/>
    </location>
</feature>
<evidence type="ECO:0000256" key="6">
    <source>
        <dbReference type="ARBA" id="ARBA00023136"/>
    </source>
</evidence>
<keyword evidence="2" id="KW-1003">Cell membrane</keyword>
<evidence type="ECO:0000313" key="11">
    <source>
        <dbReference type="Ensembl" id="ENSLLEP00000046880.1"/>
    </source>
</evidence>
<evidence type="ECO:0000256" key="10">
    <source>
        <dbReference type="SAM" id="SignalP"/>
    </source>
</evidence>
<feature type="chain" id="PRO_5034772316" evidence="10">
    <location>
        <begin position="19"/>
        <end position="983"/>
    </location>
</feature>
<dbReference type="GeneTree" id="ENSGT00940000157614"/>
<dbReference type="GO" id="GO:0008543">
    <property type="term" value="P:fibroblast growth factor receptor signaling pathway"/>
    <property type="evidence" value="ECO:0007669"/>
    <property type="project" value="TreeGrafter"/>
</dbReference>
<organism evidence="11 12">
    <name type="scientific">Leptobrachium leishanense</name>
    <name type="common">Leishan spiny toad</name>
    <dbReference type="NCBI Taxonomy" id="445787"/>
    <lineage>
        <taxon>Eukaryota</taxon>
        <taxon>Metazoa</taxon>
        <taxon>Chordata</taxon>
        <taxon>Craniata</taxon>
        <taxon>Vertebrata</taxon>
        <taxon>Euteleostomi</taxon>
        <taxon>Amphibia</taxon>
        <taxon>Batrachia</taxon>
        <taxon>Anura</taxon>
        <taxon>Pelobatoidea</taxon>
        <taxon>Megophryidae</taxon>
        <taxon>Leptobrachium</taxon>
    </lineage>
</organism>
<keyword evidence="4" id="KW-0677">Repeat</keyword>
<evidence type="ECO:0000256" key="9">
    <source>
        <dbReference type="SAM" id="Phobius"/>
    </source>
</evidence>
<dbReference type="Pfam" id="PF00232">
    <property type="entry name" value="Glyco_hydro_1"/>
    <property type="match status" value="3"/>
</dbReference>
<evidence type="ECO:0000256" key="8">
    <source>
        <dbReference type="ARBA" id="ARBA00060858"/>
    </source>
</evidence>
<sequence>MPARTLLLWVLWSCWTSALQDKSENTWARFEKLPFPEDNLFLYDTFPPGFMWSVGTAAYQVEGGWQQDGKAPSIWDTFCHGRLSGDVASDSYNNLFRDTAALEILGVTHYRFSISWPRLFPNGTEAGANEAGVNYYSNLIRRLKELGIEPVVTLYHWDLPQRLQDLVGGWVNESMVGIFKAYAMECFKLFGNDVKFWITMDNPYVVAWHGYATGSVPPGIRGEKILGYKAGHNLLKAHAAVWHLYDKKFRPSQGGQVSIALASHWIKPLNMTDNFIRECQKSLDFALGWFAKPIFLDGDYPQSMKNNLTSLLPDFTEEEKRLNKGTADFFALSFGPILSFQMLDPDMKFRQKESINLRELLYWIHMEYNQPRIFIVENSWMLSAMTKTEDAKYMYYLKKFVMETLKAIRYDGVNVIGYTAWSLMDGFEWLREYRNRRGLFYVDFQSHNKNLIPKSSALFYQQLIKKNGFPPLPENQPIHGMFPCNFAWGTSAYTIQIDATPSQFNDPSVYVWDMNKTKSLTKVDGIRVPKRKTHCVDFASIRLQISLLREIHVSHFYFSLKWAAILPHANLSQVNHKILHYYQCFVGELSRVNITPVVALWQPISEHQGLPLHLSKNGGWENYRTIHAFVEYARLCFKELGNHVGIWITMNEPSVRNLTFTAGHNLIKAHAKAWHLYDKEFRATQKGKISIALHANWVEPACPFSENDISTSERILEFDIGRLADPIFLNGDYPKIMRDWLSRPVLHYSHDLFNFHLPYFTEEEKKLVKGTFDFFALTHYTTELVQWEKEDSAKYDHSLKVQYITDNTWIQSPHEYAVVPWGLRKMLKWIKSKYGNIPIYILANGIDNSQDVVHDKLRIYYMRNYINEALKASLIDGVDIQGYFAYSFNDKTDPGYGLYTYIANRYEAKPSMKHYRRIIDNNGFLNVNTTPTLCPAEHVLCSDCHFFQTRKYLLAFVAFICFTFIISVFMITYYSRKGKKRYK</sequence>
<evidence type="ECO:0000256" key="4">
    <source>
        <dbReference type="ARBA" id="ARBA00022737"/>
    </source>
</evidence>
<dbReference type="SUPFAM" id="SSF51445">
    <property type="entry name" value="(Trans)glycosidases"/>
    <property type="match status" value="2"/>
</dbReference>
<keyword evidence="3 9" id="KW-0812">Transmembrane</keyword>
<comment type="similarity">
    <text evidence="8">Belongs to the glycosyl hydrolase 1 family. Klotho subfamily.</text>
</comment>
<reference evidence="11" key="1">
    <citation type="submission" date="2025-08" db="UniProtKB">
        <authorList>
            <consortium name="Ensembl"/>
        </authorList>
    </citation>
    <scope>IDENTIFICATION</scope>
</reference>
<protein>
    <submittedName>
        <fullName evidence="11">Klotho</fullName>
    </submittedName>
</protein>
<dbReference type="PRINTS" id="PR00131">
    <property type="entry name" value="GLHYDRLASE1"/>
</dbReference>
<dbReference type="GO" id="GO:0005886">
    <property type="term" value="C:plasma membrane"/>
    <property type="evidence" value="ECO:0007669"/>
    <property type="project" value="UniProtKB-SubCell"/>
</dbReference>
<evidence type="ECO:0000256" key="1">
    <source>
        <dbReference type="ARBA" id="ARBA00004162"/>
    </source>
</evidence>
<dbReference type="GO" id="GO:0005104">
    <property type="term" value="F:fibroblast growth factor receptor binding"/>
    <property type="evidence" value="ECO:0007669"/>
    <property type="project" value="TreeGrafter"/>
</dbReference>
<proteinExistence type="inferred from homology"/>
<dbReference type="FunFam" id="3.20.20.80:FF:000062">
    <property type="entry name" value="Klotho"/>
    <property type="match status" value="1"/>
</dbReference>